<dbReference type="Gene3D" id="1.10.1740.10">
    <property type="match status" value="1"/>
</dbReference>
<comment type="caution">
    <text evidence="9">The sequence shown here is derived from an EMBL/GenBank/DDBJ whole genome shotgun (WGS) entry which is preliminary data.</text>
</comment>
<evidence type="ECO:0000256" key="4">
    <source>
        <dbReference type="ARBA" id="ARBA00023125"/>
    </source>
</evidence>
<reference evidence="10" key="1">
    <citation type="journal article" date="2019" name="Int. J. Syst. Evol. Microbiol.">
        <title>The Global Catalogue of Microorganisms (GCM) 10K type strain sequencing project: providing services to taxonomists for standard genome sequencing and annotation.</title>
        <authorList>
            <consortium name="The Broad Institute Genomics Platform"/>
            <consortium name="The Broad Institute Genome Sequencing Center for Infectious Disease"/>
            <person name="Wu L."/>
            <person name="Ma J."/>
        </authorList>
    </citation>
    <scope>NUCLEOTIDE SEQUENCE [LARGE SCALE GENOMIC DNA]</scope>
    <source>
        <strain evidence="10">CGMCC 1.15043</strain>
    </source>
</reference>
<evidence type="ECO:0000256" key="1">
    <source>
        <dbReference type="ARBA" id="ARBA00010641"/>
    </source>
</evidence>
<dbReference type="PANTHER" id="PTHR43133">
    <property type="entry name" value="RNA POLYMERASE ECF-TYPE SIGMA FACTO"/>
    <property type="match status" value="1"/>
</dbReference>
<dbReference type="InterPro" id="IPR007630">
    <property type="entry name" value="RNA_pol_sigma70_r4"/>
</dbReference>
<gene>
    <name evidence="9" type="primary">sigW</name>
    <name evidence="9" type="ORF">GCM10008018_48080</name>
</gene>
<feature type="domain" description="RNA polymerase sigma-70 region 4" evidence="8">
    <location>
        <begin position="107"/>
        <end position="155"/>
    </location>
</feature>
<dbReference type="RefSeq" id="WP_189015815.1">
    <property type="nucleotide sequence ID" value="NZ_BMHE01000030.1"/>
</dbReference>
<dbReference type="Gene3D" id="1.10.10.10">
    <property type="entry name" value="Winged helix-like DNA-binding domain superfamily/Winged helix DNA-binding domain"/>
    <property type="match status" value="1"/>
</dbReference>
<evidence type="ECO:0000259" key="8">
    <source>
        <dbReference type="Pfam" id="PF04545"/>
    </source>
</evidence>
<keyword evidence="3" id="KW-0731">Sigma factor</keyword>
<evidence type="ECO:0000256" key="2">
    <source>
        <dbReference type="ARBA" id="ARBA00023015"/>
    </source>
</evidence>
<evidence type="ECO:0000256" key="6">
    <source>
        <dbReference type="SAM" id="MobiDB-lite"/>
    </source>
</evidence>
<evidence type="ECO:0000256" key="3">
    <source>
        <dbReference type="ARBA" id="ARBA00023082"/>
    </source>
</evidence>
<evidence type="ECO:0000313" key="9">
    <source>
        <dbReference type="EMBL" id="GFZ96044.1"/>
    </source>
</evidence>
<feature type="region of interest" description="Disordered" evidence="6">
    <location>
        <begin position="162"/>
        <end position="185"/>
    </location>
</feature>
<dbReference type="InterPro" id="IPR013325">
    <property type="entry name" value="RNA_pol_sigma_r2"/>
</dbReference>
<dbReference type="SUPFAM" id="SSF88659">
    <property type="entry name" value="Sigma3 and sigma4 domains of RNA polymerase sigma factors"/>
    <property type="match status" value="1"/>
</dbReference>
<dbReference type="Pfam" id="PF04542">
    <property type="entry name" value="Sigma70_r2"/>
    <property type="match status" value="1"/>
</dbReference>
<dbReference type="CDD" id="cd06171">
    <property type="entry name" value="Sigma70_r4"/>
    <property type="match status" value="1"/>
</dbReference>
<dbReference type="Pfam" id="PF04545">
    <property type="entry name" value="Sigma70_r4"/>
    <property type="match status" value="1"/>
</dbReference>
<dbReference type="InterPro" id="IPR036388">
    <property type="entry name" value="WH-like_DNA-bd_sf"/>
</dbReference>
<protein>
    <submittedName>
        <fullName evidence="9">ECF RNA polymerase sigma factor SigW</fullName>
    </submittedName>
</protein>
<keyword evidence="2" id="KW-0805">Transcription regulation</keyword>
<evidence type="ECO:0000259" key="7">
    <source>
        <dbReference type="Pfam" id="PF04542"/>
    </source>
</evidence>
<proteinExistence type="inferred from homology"/>
<dbReference type="InterPro" id="IPR013324">
    <property type="entry name" value="RNA_pol_sigma_r3/r4-like"/>
</dbReference>
<dbReference type="PANTHER" id="PTHR43133:SF60">
    <property type="entry name" value="RNA POLYMERASE SIGMA FACTOR SIGV"/>
    <property type="match status" value="1"/>
</dbReference>
<dbReference type="Proteomes" id="UP000615455">
    <property type="component" value="Unassembled WGS sequence"/>
</dbReference>
<evidence type="ECO:0000313" key="10">
    <source>
        <dbReference type="Proteomes" id="UP000615455"/>
    </source>
</evidence>
<keyword evidence="5" id="KW-0804">Transcription</keyword>
<feature type="domain" description="RNA polymerase sigma-70 region 2" evidence="7">
    <location>
        <begin position="7"/>
        <end position="71"/>
    </location>
</feature>
<dbReference type="InterPro" id="IPR039425">
    <property type="entry name" value="RNA_pol_sigma-70-like"/>
</dbReference>
<dbReference type="EMBL" id="BMHE01000030">
    <property type="protein sequence ID" value="GFZ96044.1"/>
    <property type="molecule type" value="Genomic_DNA"/>
</dbReference>
<feature type="compositionally biased region" description="Polar residues" evidence="6">
    <location>
        <begin position="167"/>
        <end position="185"/>
    </location>
</feature>
<dbReference type="InterPro" id="IPR014284">
    <property type="entry name" value="RNA_pol_sigma-70_dom"/>
</dbReference>
<evidence type="ECO:0000256" key="5">
    <source>
        <dbReference type="ARBA" id="ARBA00023163"/>
    </source>
</evidence>
<keyword evidence="10" id="KW-1185">Reference proteome</keyword>
<sequence length="185" mass="21609">MTEKDVFDLHKKEVYRTCYFMLQHGADAEDVCQEVFISVFRHDWRQVEYLKTWILRVAVNQCLNHLKKHSRDRAKRLRWQQGHTPASEKTVEAILADKESAIECAQLLERLPDKMRVVVSLRYLNEYSLSEIADIVGIPLGTVKSRLNKSLQVMRRMVEKHGVDSRQGGSTYGQGRTNLFSVFRR</sequence>
<keyword evidence="4" id="KW-0238">DNA-binding</keyword>
<name>A0ABQ1F0G4_9BACL</name>
<accession>A0ABQ1F0G4</accession>
<organism evidence="9 10">
    <name type="scientific">Paenibacillus marchantiophytorum</name>
    <dbReference type="NCBI Taxonomy" id="1619310"/>
    <lineage>
        <taxon>Bacteria</taxon>
        <taxon>Bacillati</taxon>
        <taxon>Bacillota</taxon>
        <taxon>Bacilli</taxon>
        <taxon>Bacillales</taxon>
        <taxon>Paenibacillaceae</taxon>
        <taxon>Paenibacillus</taxon>
    </lineage>
</organism>
<dbReference type="InterPro" id="IPR007627">
    <property type="entry name" value="RNA_pol_sigma70_r2"/>
</dbReference>
<comment type="similarity">
    <text evidence="1">Belongs to the sigma-70 factor family. ECF subfamily.</text>
</comment>
<dbReference type="NCBIfam" id="TIGR02937">
    <property type="entry name" value="sigma70-ECF"/>
    <property type="match status" value="1"/>
</dbReference>
<dbReference type="SUPFAM" id="SSF88946">
    <property type="entry name" value="Sigma2 domain of RNA polymerase sigma factors"/>
    <property type="match status" value="1"/>
</dbReference>